<feature type="compositionally biased region" description="Polar residues" evidence="1">
    <location>
        <begin position="55"/>
        <end position="72"/>
    </location>
</feature>
<reference evidence="3" key="1">
    <citation type="journal article" date="2014" name="Proc. Natl. Acad. Sci. U.S.A.">
        <title>Extensive sampling of basidiomycete genomes demonstrates inadequacy of the white-rot/brown-rot paradigm for wood decay fungi.</title>
        <authorList>
            <person name="Riley R."/>
            <person name="Salamov A.A."/>
            <person name="Brown D.W."/>
            <person name="Nagy L.G."/>
            <person name="Floudas D."/>
            <person name="Held B.W."/>
            <person name="Levasseur A."/>
            <person name="Lombard V."/>
            <person name="Morin E."/>
            <person name="Otillar R."/>
            <person name="Lindquist E.A."/>
            <person name="Sun H."/>
            <person name="LaButti K.M."/>
            <person name="Schmutz J."/>
            <person name="Jabbour D."/>
            <person name="Luo H."/>
            <person name="Baker S.E."/>
            <person name="Pisabarro A.G."/>
            <person name="Walton J.D."/>
            <person name="Blanchette R.A."/>
            <person name="Henrissat B."/>
            <person name="Martin F."/>
            <person name="Cullen D."/>
            <person name="Hibbett D.S."/>
            <person name="Grigoriev I.V."/>
        </authorList>
    </citation>
    <scope>NUCLEOTIDE SEQUENCE [LARGE SCALE GENOMIC DNA]</scope>
    <source>
        <strain evidence="3">FD-172 SS1</strain>
    </source>
</reference>
<feature type="compositionally biased region" description="Basic and acidic residues" evidence="1">
    <location>
        <begin position="10"/>
        <end position="26"/>
    </location>
</feature>
<evidence type="ECO:0000313" key="2">
    <source>
        <dbReference type="EMBL" id="KDQ07269.1"/>
    </source>
</evidence>
<feature type="compositionally biased region" description="Polar residues" evidence="1">
    <location>
        <begin position="125"/>
        <end position="134"/>
    </location>
</feature>
<dbReference type="InParanoid" id="A0A067LVT7"/>
<organism evidence="2 3">
    <name type="scientific">Botryobasidium botryosum (strain FD-172 SS1)</name>
    <dbReference type="NCBI Taxonomy" id="930990"/>
    <lineage>
        <taxon>Eukaryota</taxon>
        <taxon>Fungi</taxon>
        <taxon>Dikarya</taxon>
        <taxon>Basidiomycota</taxon>
        <taxon>Agaricomycotina</taxon>
        <taxon>Agaricomycetes</taxon>
        <taxon>Cantharellales</taxon>
        <taxon>Botryobasidiaceae</taxon>
        <taxon>Botryobasidium</taxon>
    </lineage>
</organism>
<dbReference type="AlphaFoldDB" id="A0A067LVT7"/>
<feature type="compositionally biased region" description="Polar residues" evidence="1">
    <location>
        <begin position="83"/>
        <end position="101"/>
    </location>
</feature>
<keyword evidence="3" id="KW-1185">Reference proteome</keyword>
<protein>
    <submittedName>
        <fullName evidence="2">Uncharacterized protein</fullName>
    </submittedName>
</protein>
<feature type="region of interest" description="Disordered" evidence="1">
    <location>
        <begin position="1"/>
        <end position="218"/>
    </location>
</feature>
<feature type="compositionally biased region" description="Basic residues" evidence="1">
    <location>
        <begin position="145"/>
        <end position="154"/>
    </location>
</feature>
<evidence type="ECO:0000313" key="3">
    <source>
        <dbReference type="Proteomes" id="UP000027195"/>
    </source>
</evidence>
<evidence type="ECO:0000256" key="1">
    <source>
        <dbReference type="SAM" id="MobiDB-lite"/>
    </source>
</evidence>
<name>A0A067LVT7_BOTB1</name>
<dbReference type="EMBL" id="KL198111">
    <property type="protein sequence ID" value="KDQ07269.1"/>
    <property type="molecule type" value="Genomic_DNA"/>
</dbReference>
<dbReference type="HOGENOM" id="CLU_084388_0_0_1"/>
<feature type="compositionally biased region" description="Basic and acidic residues" evidence="1">
    <location>
        <begin position="34"/>
        <end position="44"/>
    </location>
</feature>
<gene>
    <name evidence="2" type="ORF">BOTBODRAFT_48914</name>
</gene>
<feature type="compositionally biased region" description="Polar residues" evidence="1">
    <location>
        <begin position="166"/>
        <end position="175"/>
    </location>
</feature>
<proteinExistence type="predicted"/>
<dbReference type="Proteomes" id="UP000027195">
    <property type="component" value="Unassembled WGS sequence"/>
</dbReference>
<accession>A0A067LVT7</accession>
<sequence>MGASGAAKGNSRENQEGEVVGARDVDQAASTNRSKSEDSRRESQMDEAAPPATDTVISNTSMTVSGEGVSNANEEDTPAVGATTPNINVTGTSGNEASTLTAKAKMPSLNGDSPGSRDQTKDTGVESQVGTQLGSEPVEAEQRPRPKPQPKRGKAKEAGEAPQQLARATTRSQAKNVAAAEMSDGLRSSSRAKVPTEKGAAQSTAGRGRGGARGRGRK</sequence>